<feature type="compositionally biased region" description="Low complexity" evidence="5">
    <location>
        <begin position="465"/>
        <end position="478"/>
    </location>
</feature>
<dbReference type="OMA" id="YEMEMSW"/>
<dbReference type="Proteomes" id="UP000054408">
    <property type="component" value="Unassembled WGS sequence"/>
</dbReference>
<comment type="similarity">
    <text evidence="2">Belongs to the ESF1 family.</text>
</comment>
<organism evidence="8 9">
    <name type="scientific">Thecamonas trahens ATCC 50062</name>
    <dbReference type="NCBI Taxonomy" id="461836"/>
    <lineage>
        <taxon>Eukaryota</taxon>
        <taxon>Apusozoa</taxon>
        <taxon>Apusomonadida</taxon>
        <taxon>Apusomonadidae</taxon>
        <taxon>Thecamonas</taxon>
    </lineage>
</organism>
<dbReference type="STRING" id="461836.A0A0L0D708"/>
<feature type="region of interest" description="Disordered" evidence="5">
    <location>
        <begin position="663"/>
        <end position="718"/>
    </location>
</feature>
<feature type="compositionally biased region" description="Basic and acidic residues" evidence="5">
    <location>
        <begin position="513"/>
        <end position="522"/>
    </location>
</feature>
<feature type="compositionally biased region" description="Basic and acidic residues" evidence="5">
    <location>
        <begin position="556"/>
        <end position="567"/>
    </location>
</feature>
<dbReference type="GO" id="GO:0005730">
    <property type="term" value="C:nucleolus"/>
    <property type="evidence" value="ECO:0007669"/>
    <property type="project" value="UniProtKB-SubCell"/>
</dbReference>
<dbReference type="InterPro" id="IPR039754">
    <property type="entry name" value="Esf1"/>
</dbReference>
<evidence type="ECO:0000256" key="1">
    <source>
        <dbReference type="ARBA" id="ARBA00004604"/>
    </source>
</evidence>
<evidence type="ECO:0000259" key="7">
    <source>
        <dbReference type="Pfam" id="PF25121"/>
    </source>
</evidence>
<feature type="compositionally biased region" description="Basic and acidic residues" evidence="5">
    <location>
        <begin position="52"/>
        <end position="63"/>
    </location>
</feature>
<dbReference type="InterPro" id="IPR012580">
    <property type="entry name" value="NUC153"/>
</dbReference>
<evidence type="ECO:0000256" key="4">
    <source>
        <dbReference type="ARBA" id="ARBA00023242"/>
    </source>
</evidence>
<feature type="region of interest" description="Disordered" evidence="5">
    <location>
        <begin position="501"/>
        <end position="626"/>
    </location>
</feature>
<feature type="region of interest" description="Disordered" evidence="5">
    <location>
        <begin position="1"/>
        <end position="77"/>
    </location>
</feature>
<evidence type="ECO:0000313" key="9">
    <source>
        <dbReference type="Proteomes" id="UP000054408"/>
    </source>
</evidence>
<dbReference type="OrthoDB" id="431825at2759"/>
<keyword evidence="3" id="KW-0175">Coiled coil</keyword>
<dbReference type="InterPro" id="IPR056750">
    <property type="entry name" value="RRM_ESF1"/>
</dbReference>
<feature type="compositionally biased region" description="Acidic residues" evidence="5">
    <location>
        <begin position="159"/>
        <end position="178"/>
    </location>
</feature>
<feature type="domain" description="ESF1 RRM" evidence="7">
    <location>
        <begin position="200"/>
        <end position="354"/>
    </location>
</feature>
<feature type="domain" description="NUC153" evidence="6">
    <location>
        <begin position="631"/>
        <end position="658"/>
    </location>
</feature>
<keyword evidence="9" id="KW-1185">Reference proteome</keyword>
<accession>A0A0L0D708</accession>
<dbReference type="Pfam" id="PF25121">
    <property type="entry name" value="RRM_ESF1"/>
    <property type="match status" value="1"/>
</dbReference>
<feature type="compositionally biased region" description="Low complexity" evidence="5">
    <location>
        <begin position="680"/>
        <end position="691"/>
    </location>
</feature>
<dbReference type="PANTHER" id="PTHR12202">
    <property type="entry name" value="ESF1 HOMOLOG"/>
    <property type="match status" value="1"/>
</dbReference>
<evidence type="ECO:0000313" key="8">
    <source>
        <dbReference type="EMBL" id="KNC48129.1"/>
    </source>
</evidence>
<feature type="compositionally biased region" description="Gly residues" evidence="5">
    <location>
        <begin position="94"/>
        <end position="114"/>
    </location>
</feature>
<protein>
    <submittedName>
        <fullName evidence="8">Uncharacterized protein</fullName>
    </submittedName>
</protein>
<proteinExistence type="inferred from homology"/>
<evidence type="ECO:0000256" key="3">
    <source>
        <dbReference type="ARBA" id="ARBA00023054"/>
    </source>
</evidence>
<dbReference type="eggNOG" id="KOG2318">
    <property type="taxonomic scope" value="Eukaryota"/>
</dbReference>
<feature type="compositionally biased region" description="Basic residues" evidence="5">
    <location>
        <begin position="41"/>
        <end position="51"/>
    </location>
</feature>
<name>A0A0L0D708_THETB</name>
<dbReference type="Pfam" id="PF08159">
    <property type="entry name" value="NUC153"/>
    <property type="match status" value="1"/>
</dbReference>
<dbReference type="GeneID" id="25563904"/>
<dbReference type="EMBL" id="GL349450">
    <property type="protein sequence ID" value="KNC48129.1"/>
    <property type="molecule type" value="Genomic_DNA"/>
</dbReference>
<dbReference type="GO" id="GO:0003723">
    <property type="term" value="F:RNA binding"/>
    <property type="evidence" value="ECO:0007669"/>
    <property type="project" value="TreeGrafter"/>
</dbReference>
<comment type="subcellular location">
    <subcellularLocation>
        <location evidence="1">Nucleus</location>
        <location evidence="1">Nucleolus</location>
    </subcellularLocation>
</comment>
<feature type="compositionally biased region" description="Basic and acidic residues" evidence="5">
    <location>
        <begin position="663"/>
        <end position="679"/>
    </location>
</feature>
<sequence length="718" mass="79154">MGKGDGGKKKSKGKPKHGDDAPVFADDDRFARMHHDPRFMSRPKKERKVKIDHRFKAMFDDPRFQTQASVDKYGRKNKVSQAEELSKFYELSGSGSGSGSGSRVGSGSGSGSGEAAGSDVEAGSGSETESVSGGSESGSSSNKPMYDPSRGIGIISEYSESESEDEDAAKFEEEDSSVEEGYVVQDTVSKEKVPVGDAHRRLAIMNLDWEYIKAVDLLAILQSFCPPAGSVISVTIYPSQFGAEQMAIEDKHGPQLEDPAEEGEEKLYKVDAESLNQVNDAAKDEVDKAKLRAYQLRKMRYYYAVAVADSVETAHAIYEQVDGMELLQSSNFMDLRYVPDEVEFNDFPPRETATTHTNVELTWDTTPHDRVKVTQRKFTKDELRDMDFKAYLASVSDSSTDDDEAEALATAAKAADKLDAEERKKIKRKSKRNKYRSLLFGSGEQKSSASSSDASSSGEDDSASDSDVSSSSSIAPANDDGDVITFQTGVRSEVSQLVRAKLAAKQADGDDEGTGKEKERRREYRRQRKLELKQEQLEAELEAKMAGGKKRKRGSKPGDELDAKARAQLELLMSGSGSDSEDDGTGNFDFRNVVKAYKEETAPKRKRRKRGKKQAESASKASSQFDVDVNDSRFAPLLTSAAFAIDPNDPRFMRTRGMDTILEERRKHSEAVREAEAAEARAGGTTATKTEPANDGNDIKSLVQRAKARSKRRRRRRR</sequence>
<feature type="compositionally biased region" description="Basic and acidic residues" evidence="5">
    <location>
        <begin position="16"/>
        <end position="39"/>
    </location>
</feature>
<feature type="compositionally biased region" description="Low complexity" evidence="5">
    <location>
        <begin position="447"/>
        <end position="457"/>
    </location>
</feature>
<feature type="compositionally biased region" description="Basic residues" evidence="5">
    <location>
        <begin position="706"/>
        <end position="718"/>
    </location>
</feature>
<dbReference type="GO" id="GO:0006364">
    <property type="term" value="P:rRNA processing"/>
    <property type="evidence" value="ECO:0007669"/>
    <property type="project" value="InterPro"/>
</dbReference>
<dbReference type="RefSeq" id="XP_013758700.1">
    <property type="nucleotide sequence ID" value="XM_013903246.1"/>
</dbReference>
<reference evidence="8 9" key="1">
    <citation type="submission" date="2010-05" db="EMBL/GenBank/DDBJ databases">
        <title>The Genome Sequence of Thecamonas trahens ATCC 50062.</title>
        <authorList>
            <consortium name="The Broad Institute Genome Sequencing Platform"/>
            <person name="Russ C."/>
            <person name="Cuomo C."/>
            <person name="Shea T."/>
            <person name="Young S.K."/>
            <person name="Zeng Q."/>
            <person name="Koehrsen M."/>
            <person name="Haas B."/>
            <person name="Borodovsky M."/>
            <person name="Guigo R."/>
            <person name="Alvarado L."/>
            <person name="Berlin A."/>
            <person name="Bochicchio J."/>
            <person name="Borenstein D."/>
            <person name="Chapman S."/>
            <person name="Chen Z."/>
            <person name="Freedman E."/>
            <person name="Gellesch M."/>
            <person name="Goldberg J."/>
            <person name="Griggs A."/>
            <person name="Gujja S."/>
            <person name="Heilman E."/>
            <person name="Heiman D."/>
            <person name="Hepburn T."/>
            <person name="Howarth C."/>
            <person name="Jen D."/>
            <person name="Larson L."/>
            <person name="Mehta T."/>
            <person name="Park D."/>
            <person name="Pearson M."/>
            <person name="Roberts A."/>
            <person name="Saif S."/>
            <person name="Shenoy N."/>
            <person name="Sisk P."/>
            <person name="Stolte C."/>
            <person name="Sykes S."/>
            <person name="Thomson T."/>
            <person name="Walk T."/>
            <person name="White J."/>
            <person name="Yandava C."/>
            <person name="Burger G."/>
            <person name="Gray M.W."/>
            <person name="Holland P.W.H."/>
            <person name="King N."/>
            <person name="Lang F.B.F."/>
            <person name="Roger A.J."/>
            <person name="Ruiz-Trillo I."/>
            <person name="Lander E."/>
            <person name="Nusbaum C."/>
        </authorList>
    </citation>
    <scope>NUCLEOTIDE SEQUENCE [LARGE SCALE GENOMIC DNA]</scope>
    <source>
        <strain evidence="8 9">ATCC 50062</strain>
    </source>
</reference>
<evidence type="ECO:0000256" key="5">
    <source>
        <dbReference type="SAM" id="MobiDB-lite"/>
    </source>
</evidence>
<evidence type="ECO:0000256" key="2">
    <source>
        <dbReference type="ARBA" id="ARBA00009087"/>
    </source>
</evidence>
<feature type="compositionally biased region" description="Low complexity" evidence="5">
    <location>
        <begin position="115"/>
        <end position="141"/>
    </location>
</feature>
<feature type="region of interest" description="Disordered" evidence="5">
    <location>
        <begin position="437"/>
        <end position="486"/>
    </location>
</feature>
<gene>
    <name evidence="8" type="ORF">AMSG_04359</name>
</gene>
<feature type="region of interest" description="Disordered" evidence="5">
    <location>
        <begin position="89"/>
        <end position="180"/>
    </location>
</feature>
<evidence type="ECO:0000259" key="6">
    <source>
        <dbReference type="Pfam" id="PF08159"/>
    </source>
</evidence>
<dbReference type="AlphaFoldDB" id="A0A0L0D708"/>
<keyword evidence="4" id="KW-0539">Nucleus</keyword>
<dbReference type="PANTHER" id="PTHR12202:SF0">
    <property type="entry name" value="ESF1 HOMOLOG"/>
    <property type="match status" value="1"/>
</dbReference>